<dbReference type="AlphaFoldDB" id="A0A3M7RZ68"/>
<dbReference type="InterPro" id="IPR036179">
    <property type="entry name" value="Ig-like_dom_sf"/>
</dbReference>
<keyword evidence="2" id="KW-1185">Reference proteome</keyword>
<feature type="non-terminal residue" evidence="1">
    <location>
        <position position="1"/>
    </location>
</feature>
<organism evidence="1 2">
    <name type="scientific">Brachionus plicatilis</name>
    <name type="common">Marine rotifer</name>
    <name type="synonym">Brachionus muelleri</name>
    <dbReference type="NCBI Taxonomy" id="10195"/>
    <lineage>
        <taxon>Eukaryota</taxon>
        <taxon>Metazoa</taxon>
        <taxon>Spiralia</taxon>
        <taxon>Gnathifera</taxon>
        <taxon>Rotifera</taxon>
        <taxon>Eurotatoria</taxon>
        <taxon>Monogononta</taxon>
        <taxon>Pseudotrocha</taxon>
        <taxon>Ploima</taxon>
        <taxon>Brachionidae</taxon>
        <taxon>Brachionus</taxon>
    </lineage>
</organism>
<reference evidence="1 2" key="1">
    <citation type="journal article" date="2018" name="Sci. Rep.">
        <title>Genomic signatures of local adaptation to the degree of environmental predictability in rotifers.</title>
        <authorList>
            <person name="Franch-Gras L."/>
            <person name="Hahn C."/>
            <person name="Garcia-Roger E.M."/>
            <person name="Carmona M.J."/>
            <person name="Serra M."/>
            <person name="Gomez A."/>
        </authorList>
    </citation>
    <scope>NUCLEOTIDE SEQUENCE [LARGE SCALE GENOMIC DNA]</scope>
    <source>
        <strain evidence="1">HYR1</strain>
    </source>
</reference>
<evidence type="ECO:0000313" key="2">
    <source>
        <dbReference type="Proteomes" id="UP000276133"/>
    </source>
</evidence>
<dbReference type="EMBL" id="REGN01002357">
    <property type="protein sequence ID" value="RNA28648.1"/>
    <property type="molecule type" value="Genomic_DNA"/>
</dbReference>
<sequence length="170" mass="19608">SSDSGEYRCQVSNEHGEINRYFRIQVATIKKVATKSGELISLECRSENAECDKEINEQNDKMTRKMNHNQQMSNSLHHLSRRSIENSNYNLKRYSFVPMVTNSTPNNKCPDQITVVYSKNITPQNSIIVNIPKPVQFNYYPIYHLNSNQSSSLINHSILTKPVSQKSFHK</sequence>
<comment type="caution">
    <text evidence="1">The sequence shown here is derived from an EMBL/GenBank/DDBJ whole genome shotgun (WGS) entry which is preliminary data.</text>
</comment>
<accession>A0A3M7RZ68</accession>
<name>A0A3M7RZ68_BRAPC</name>
<protein>
    <recommendedName>
        <fullName evidence="3">Ig-like domain-containing protein</fullName>
    </recommendedName>
</protein>
<evidence type="ECO:0000313" key="1">
    <source>
        <dbReference type="EMBL" id="RNA28648.1"/>
    </source>
</evidence>
<dbReference type="SUPFAM" id="SSF48726">
    <property type="entry name" value="Immunoglobulin"/>
    <property type="match status" value="1"/>
</dbReference>
<dbReference type="Proteomes" id="UP000276133">
    <property type="component" value="Unassembled WGS sequence"/>
</dbReference>
<gene>
    <name evidence="1" type="ORF">BpHYR1_027840</name>
</gene>
<proteinExistence type="predicted"/>
<evidence type="ECO:0008006" key="3">
    <source>
        <dbReference type="Google" id="ProtNLM"/>
    </source>
</evidence>